<dbReference type="EMBL" id="WWTN01000031">
    <property type="protein sequence ID" value="MZH57197.1"/>
    <property type="molecule type" value="Genomic_DNA"/>
</dbReference>
<sequence length="48" mass="5263">MYPSLKYRADIEQGIGLSLNADAHTGSTGEEEKRAGNIRMLQQLALSQ</sequence>
<dbReference type="Proteomes" id="UP000604383">
    <property type="component" value="Unassembled WGS sequence"/>
</dbReference>
<dbReference type="RefSeq" id="WP_247230573.1">
    <property type="nucleotide sequence ID" value="NZ_CP094942.1"/>
</dbReference>
<protein>
    <submittedName>
        <fullName evidence="1">Uncharacterized protein</fullName>
    </submittedName>
</protein>
<name>A0AB36BAX8_CLOIN</name>
<evidence type="ECO:0000313" key="1">
    <source>
        <dbReference type="EMBL" id="MZH57197.1"/>
    </source>
</evidence>
<gene>
    <name evidence="1" type="ORF">GT664_15955</name>
</gene>
<organism evidence="1 2">
    <name type="scientific">Clostridium innocuum</name>
    <dbReference type="NCBI Taxonomy" id="1522"/>
    <lineage>
        <taxon>Bacteria</taxon>
        <taxon>Bacillati</taxon>
        <taxon>Bacillota</taxon>
        <taxon>Clostridia</taxon>
        <taxon>Eubacteriales</taxon>
        <taxon>Clostridiaceae</taxon>
        <taxon>Clostridium</taxon>
    </lineage>
</organism>
<reference evidence="1" key="1">
    <citation type="journal article" date="2019" name="Nat. Med.">
        <title>A library of human gut bacterial isolates paired with longitudinal multiomics data enables mechanistic microbiome research.</title>
        <authorList>
            <person name="Poyet M."/>
            <person name="Groussin M."/>
            <person name="Gibbons S.M."/>
            <person name="Avila-Pacheco J."/>
            <person name="Jiang X."/>
            <person name="Kearney S.M."/>
            <person name="Perrotta A.R."/>
            <person name="Berdy B."/>
            <person name="Zhao S."/>
            <person name="Lieberman T.D."/>
            <person name="Swanson P.K."/>
            <person name="Smith M."/>
            <person name="Roesemann S."/>
            <person name="Alexander J.E."/>
            <person name="Rich S.A."/>
            <person name="Livny J."/>
            <person name="Vlamakis H."/>
            <person name="Clish C."/>
            <person name="Bullock K."/>
            <person name="Deik A."/>
            <person name="Scott J."/>
            <person name="Pierce K.A."/>
            <person name="Xavier R.J."/>
            <person name="Alm E.J."/>
        </authorList>
    </citation>
    <scope>NUCLEOTIDE SEQUENCE</scope>
    <source>
        <strain evidence="1">BIOML-A12</strain>
    </source>
</reference>
<accession>A0AB36BAX8</accession>
<comment type="caution">
    <text evidence="1">The sequence shown here is derived from an EMBL/GenBank/DDBJ whole genome shotgun (WGS) entry which is preliminary data.</text>
</comment>
<dbReference type="AlphaFoldDB" id="A0AB36BAX8"/>
<evidence type="ECO:0000313" key="2">
    <source>
        <dbReference type="Proteomes" id="UP000604383"/>
    </source>
</evidence>
<proteinExistence type="predicted"/>